<dbReference type="Proteomes" id="UP000275048">
    <property type="component" value="Unassembled WGS sequence"/>
</dbReference>
<proteinExistence type="predicted"/>
<sequence>MTRPDHIVESQRAEDQVTVPTPTATRTETDSLGSVEVPADAYWGVHTKRALDNFPISKRPISVYPELVVALAQVKQAASRANREVGVLDAQKQVWIDEACQRIIDGELNDQFVVGVIQGGAGTSTNMNANEVITNLALEIAGYAKGRYDILHPIDDVNRSQSTNDTYPTAVKLAMTSSLTTMLAELDLLRISFGRKGREFKDVLKVGRTQLQDAVPMTLGQEFHGYATTLGEDIARLRETIKLLSEVNLGATAIGTGITADPGYAAAVVRHLSEITGLHLETAPDLIEATSDTGVFMTFSSALKRSAIKLSKICNDLRLISSGPQAGFGEINLPPRQAGSSIMPGKVNPVIPEAVSQVAYAVAGADVTVMMAAESGQLQLNAFEPVIAHALLQSITWMRQACWTLRVNCVDGITANREFLAAQVASSVGVITALIPFIGYTEASTLAKQALATGRPVADLVVEAGLMTREDVMKQLQPGRLSGVQPVTQAIPIIDSKGEPSE</sequence>
<dbReference type="Gene3D" id="1.10.275.10">
    <property type="entry name" value="Fumarase/aspartase (N-terminal domain)"/>
    <property type="match status" value="1"/>
</dbReference>
<dbReference type="GO" id="GO:0005829">
    <property type="term" value="C:cytosol"/>
    <property type="evidence" value="ECO:0007669"/>
    <property type="project" value="TreeGrafter"/>
</dbReference>
<dbReference type="InterPro" id="IPR051546">
    <property type="entry name" value="Aspartate_Ammonia-Lyase"/>
</dbReference>
<name>A0A3M8A060_9MICO</name>
<dbReference type="FunFam" id="1.10.275.10:FF:000001">
    <property type="entry name" value="Fumarate hydratase, mitochondrial"/>
    <property type="match status" value="1"/>
</dbReference>
<dbReference type="GO" id="GO:0006531">
    <property type="term" value="P:aspartate metabolic process"/>
    <property type="evidence" value="ECO:0007669"/>
    <property type="project" value="TreeGrafter"/>
</dbReference>
<dbReference type="InterPro" id="IPR024083">
    <property type="entry name" value="Fumarase/histidase_N"/>
</dbReference>
<dbReference type="RefSeq" id="WP_122938359.1">
    <property type="nucleotide sequence ID" value="NZ_JBHSNT010000054.1"/>
</dbReference>
<feature type="domain" description="Fumarase C C-terminal" evidence="4">
    <location>
        <begin position="431"/>
        <end position="481"/>
    </location>
</feature>
<dbReference type="SUPFAM" id="SSF48557">
    <property type="entry name" value="L-aspartase-like"/>
    <property type="match status" value="1"/>
</dbReference>
<dbReference type="InterPro" id="IPR022761">
    <property type="entry name" value="Fumarate_lyase_N"/>
</dbReference>
<organism evidence="5 6">
    <name type="scientific">Agromyces tardus</name>
    <dbReference type="NCBI Taxonomy" id="2583849"/>
    <lineage>
        <taxon>Bacteria</taxon>
        <taxon>Bacillati</taxon>
        <taxon>Actinomycetota</taxon>
        <taxon>Actinomycetes</taxon>
        <taxon>Micrococcales</taxon>
        <taxon>Microbacteriaceae</taxon>
        <taxon>Agromyces</taxon>
    </lineage>
</organism>
<evidence type="ECO:0000259" key="3">
    <source>
        <dbReference type="Pfam" id="PF00206"/>
    </source>
</evidence>
<dbReference type="FunFam" id="1.20.200.10:FF:000001">
    <property type="entry name" value="Fumarate hydratase, mitochondrial"/>
    <property type="match status" value="1"/>
</dbReference>
<evidence type="ECO:0000313" key="6">
    <source>
        <dbReference type="Proteomes" id="UP000275048"/>
    </source>
</evidence>
<dbReference type="PANTHER" id="PTHR42696">
    <property type="entry name" value="ASPARTATE AMMONIA-LYASE"/>
    <property type="match status" value="1"/>
</dbReference>
<dbReference type="InterPro" id="IPR008948">
    <property type="entry name" value="L-Aspartase-like"/>
</dbReference>
<dbReference type="Pfam" id="PF00206">
    <property type="entry name" value="Lyase_1"/>
    <property type="match status" value="1"/>
</dbReference>
<protein>
    <submittedName>
        <fullName evidence="5">Aspartate ammonia-lyase</fullName>
    </submittedName>
</protein>
<dbReference type="PRINTS" id="PR00149">
    <property type="entry name" value="FUMRATELYASE"/>
</dbReference>
<feature type="region of interest" description="Disordered" evidence="2">
    <location>
        <begin position="1"/>
        <end position="29"/>
    </location>
</feature>
<comment type="caution">
    <text evidence="5">The sequence shown here is derived from an EMBL/GenBank/DDBJ whole genome shotgun (WGS) entry which is preliminary data.</text>
</comment>
<dbReference type="InterPro" id="IPR018951">
    <property type="entry name" value="Fumarase_C_C"/>
</dbReference>
<feature type="domain" description="Fumarate lyase N-terminal" evidence="3">
    <location>
        <begin position="33"/>
        <end position="364"/>
    </location>
</feature>
<keyword evidence="6" id="KW-1185">Reference proteome</keyword>
<evidence type="ECO:0000256" key="1">
    <source>
        <dbReference type="ARBA" id="ARBA00023239"/>
    </source>
</evidence>
<evidence type="ECO:0000256" key="2">
    <source>
        <dbReference type="SAM" id="MobiDB-lite"/>
    </source>
</evidence>
<dbReference type="Gene3D" id="1.10.40.30">
    <property type="entry name" value="Fumarase/aspartase (C-terminal domain)"/>
    <property type="match status" value="1"/>
</dbReference>
<dbReference type="PRINTS" id="PR00145">
    <property type="entry name" value="ARGSUCLYASE"/>
</dbReference>
<dbReference type="InterPro" id="IPR000362">
    <property type="entry name" value="Fumarate_lyase_fam"/>
</dbReference>
<reference evidence="5 6" key="1">
    <citation type="submission" date="2018-10" db="EMBL/GenBank/DDBJ databases">
        <title>Isolation, diversity and antibacterial activity of antinobacteria from the wheat rhizosphere soil.</title>
        <authorList>
            <person name="Sun T."/>
        </authorList>
    </citation>
    <scope>NUCLEOTIDE SEQUENCE [LARGE SCALE GENOMIC DNA]</scope>
    <source>
        <strain evidence="5 6">SJ-23</strain>
    </source>
</reference>
<dbReference type="InterPro" id="IPR020557">
    <property type="entry name" value="Fumarate_lyase_CS"/>
</dbReference>
<feature type="compositionally biased region" description="Low complexity" evidence="2">
    <location>
        <begin position="17"/>
        <end position="26"/>
    </location>
</feature>
<dbReference type="CDD" id="cd01357">
    <property type="entry name" value="Aspartase"/>
    <property type="match status" value="1"/>
</dbReference>
<evidence type="ECO:0000259" key="4">
    <source>
        <dbReference type="Pfam" id="PF10415"/>
    </source>
</evidence>
<dbReference type="GO" id="GO:0008797">
    <property type="term" value="F:aspartate ammonia-lyase activity"/>
    <property type="evidence" value="ECO:0007669"/>
    <property type="project" value="TreeGrafter"/>
</dbReference>
<dbReference type="OrthoDB" id="9802809at2"/>
<dbReference type="AlphaFoldDB" id="A0A3M8A060"/>
<evidence type="ECO:0000313" key="5">
    <source>
        <dbReference type="EMBL" id="RNB44618.1"/>
    </source>
</evidence>
<dbReference type="PROSITE" id="PS00163">
    <property type="entry name" value="FUMARATE_LYASES"/>
    <property type="match status" value="1"/>
</dbReference>
<dbReference type="EMBL" id="RHHB01000059">
    <property type="protein sequence ID" value="RNB44618.1"/>
    <property type="molecule type" value="Genomic_DNA"/>
</dbReference>
<dbReference type="Pfam" id="PF10415">
    <property type="entry name" value="FumaraseC_C"/>
    <property type="match status" value="1"/>
</dbReference>
<dbReference type="Gene3D" id="1.20.200.10">
    <property type="entry name" value="Fumarase/aspartase (Central domain)"/>
    <property type="match status" value="1"/>
</dbReference>
<gene>
    <name evidence="5" type="ORF">EDM22_17450</name>
</gene>
<feature type="compositionally biased region" description="Basic and acidic residues" evidence="2">
    <location>
        <begin position="1"/>
        <end position="15"/>
    </location>
</feature>
<dbReference type="GO" id="GO:0006099">
    <property type="term" value="P:tricarboxylic acid cycle"/>
    <property type="evidence" value="ECO:0007669"/>
    <property type="project" value="InterPro"/>
</dbReference>
<dbReference type="NCBIfam" id="NF008909">
    <property type="entry name" value="PRK12273.1"/>
    <property type="match status" value="1"/>
</dbReference>
<accession>A0A3M8A060</accession>
<keyword evidence="1 5" id="KW-0456">Lyase</keyword>
<dbReference type="PANTHER" id="PTHR42696:SF2">
    <property type="entry name" value="ASPARTATE AMMONIA-LYASE"/>
    <property type="match status" value="1"/>
</dbReference>